<protein>
    <recommendedName>
        <fullName evidence="11">Protein kinase domain-containing protein</fullName>
    </recommendedName>
</protein>
<dbReference type="Proteomes" id="UP000024635">
    <property type="component" value="Unassembled WGS sequence"/>
</dbReference>
<dbReference type="PANTHER" id="PTHR46485:SF5">
    <property type="entry name" value="CENTER DIVIDER, ISOFORM A"/>
    <property type="match status" value="1"/>
</dbReference>
<dbReference type="GO" id="GO:0005737">
    <property type="term" value="C:cytoplasm"/>
    <property type="evidence" value="ECO:0007669"/>
    <property type="project" value="TreeGrafter"/>
</dbReference>
<evidence type="ECO:0000256" key="8">
    <source>
        <dbReference type="ARBA" id="ARBA00023211"/>
    </source>
</evidence>
<comment type="cofactor">
    <cofactor evidence="2">
        <name>Mg(2+)</name>
        <dbReference type="ChEBI" id="CHEBI:18420"/>
    </cofactor>
</comment>
<dbReference type="PROSITE" id="PS00107">
    <property type="entry name" value="PROTEIN_KINASE_ATP"/>
    <property type="match status" value="1"/>
</dbReference>
<evidence type="ECO:0000256" key="2">
    <source>
        <dbReference type="ARBA" id="ARBA00001946"/>
    </source>
</evidence>
<evidence type="ECO:0000256" key="9">
    <source>
        <dbReference type="PROSITE-ProRule" id="PRU10141"/>
    </source>
</evidence>
<evidence type="ECO:0000256" key="6">
    <source>
        <dbReference type="ARBA" id="ARBA00022777"/>
    </source>
</evidence>
<evidence type="ECO:0000313" key="12">
    <source>
        <dbReference type="EMBL" id="EYC23945.1"/>
    </source>
</evidence>
<dbReference type="GO" id="GO:0004674">
    <property type="term" value="F:protein serine/threonine kinase activity"/>
    <property type="evidence" value="ECO:0007669"/>
    <property type="project" value="UniProtKB-KW"/>
</dbReference>
<keyword evidence="4" id="KW-0808">Transferase</keyword>
<feature type="compositionally biased region" description="Basic and acidic residues" evidence="10">
    <location>
        <begin position="587"/>
        <end position="603"/>
    </location>
</feature>
<dbReference type="GO" id="GO:0005524">
    <property type="term" value="F:ATP binding"/>
    <property type="evidence" value="ECO:0007669"/>
    <property type="project" value="UniProtKB-UniRule"/>
</dbReference>
<accession>A0A016V935</accession>
<evidence type="ECO:0000256" key="5">
    <source>
        <dbReference type="ARBA" id="ARBA00022741"/>
    </source>
</evidence>
<dbReference type="GO" id="GO:0030036">
    <property type="term" value="P:actin cytoskeleton organization"/>
    <property type="evidence" value="ECO:0007669"/>
    <property type="project" value="TreeGrafter"/>
</dbReference>
<evidence type="ECO:0000313" key="13">
    <source>
        <dbReference type="Proteomes" id="UP000024635"/>
    </source>
</evidence>
<dbReference type="InterPro" id="IPR000719">
    <property type="entry name" value="Prot_kinase_dom"/>
</dbReference>
<comment type="cofactor">
    <cofactor evidence="1">
        <name>Mn(2+)</name>
        <dbReference type="ChEBI" id="CHEBI:29035"/>
    </cofactor>
</comment>
<dbReference type="OrthoDB" id="20134at2759"/>
<feature type="region of interest" description="Disordered" evidence="10">
    <location>
        <begin position="569"/>
        <end position="603"/>
    </location>
</feature>
<dbReference type="PANTHER" id="PTHR46485">
    <property type="entry name" value="LIM DOMAIN KINASE 1"/>
    <property type="match status" value="1"/>
</dbReference>
<evidence type="ECO:0000256" key="1">
    <source>
        <dbReference type="ARBA" id="ARBA00001936"/>
    </source>
</evidence>
<dbReference type="SUPFAM" id="SSF56112">
    <property type="entry name" value="Protein kinase-like (PK-like)"/>
    <property type="match status" value="1"/>
</dbReference>
<gene>
    <name evidence="12" type="primary">Acey_s0014.g2232</name>
    <name evidence="12" type="ORF">Y032_0014g2232</name>
</gene>
<organism evidence="12 13">
    <name type="scientific">Ancylostoma ceylanicum</name>
    <dbReference type="NCBI Taxonomy" id="53326"/>
    <lineage>
        <taxon>Eukaryota</taxon>
        <taxon>Metazoa</taxon>
        <taxon>Ecdysozoa</taxon>
        <taxon>Nematoda</taxon>
        <taxon>Chromadorea</taxon>
        <taxon>Rhabditida</taxon>
        <taxon>Rhabditina</taxon>
        <taxon>Rhabditomorpha</taxon>
        <taxon>Strongyloidea</taxon>
        <taxon>Ancylostomatidae</taxon>
        <taxon>Ancylostomatinae</taxon>
        <taxon>Ancylostoma</taxon>
    </lineage>
</organism>
<dbReference type="PROSITE" id="PS00109">
    <property type="entry name" value="PROTEIN_KINASE_TYR"/>
    <property type="match status" value="1"/>
</dbReference>
<keyword evidence="7 9" id="KW-0067">ATP-binding</keyword>
<reference evidence="13" key="1">
    <citation type="journal article" date="2015" name="Nat. Genet.">
        <title>The genome and transcriptome of the zoonotic hookworm Ancylostoma ceylanicum identify infection-specific gene families.</title>
        <authorList>
            <person name="Schwarz E.M."/>
            <person name="Hu Y."/>
            <person name="Antoshechkin I."/>
            <person name="Miller M.M."/>
            <person name="Sternberg P.W."/>
            <person name="Aroian R.V."/>
        </authorList>
    </citation>
    <scope>NUCLEOTIDE SEQUENCE</scope>
    <source>
        <strain evidence="13">HY135</strain>
    </source>
</reference>
<dbReference type="Pfam" id="PF00069">
    <property type="entry name" value="Pkinase"/>
    <property type="match status" value="1"/>
</dbReference>
<evidence type="ECO:0000259" key="11">
    <source>
        <dbReference type="PROSITE" id="PS50011"/>
    </source>
</evidence>
<dbReference type="EMBL" id="JARK01001350">
    <property type="protein sequence ID" value="EYC23945.1"/>
    <property type="molecule type" value="Genomic_DNA"/>
</dbReference>
<dbReference type="STRING" id="53326.A0A016V935"/>
<proteinExistence type="predicted"/>
<keyword evidence="8" id="KW-0464">Manganese</keyword>
<evidence type="ECO:0000256" key="4">
    <source>
        <dbReference type="ARBA" id="ARBA00022679"/>
    </source>
</evidence>
<comment type="caution">
    <text evidence="12">The sequence shown here is derived from an EMBL/GenBank/DDBJ whole genome shotgun (WGS) entry which is preliminary data.</text>
</comment>
<keyword evidence="13" id="KW-1185">Reference proteome</keyword>
<dbReference type="InterPro" id="IPR050940">
    <property type="entry name" value="Actin_reg-Ser/Thr_kinase"/>
</dbReference>
<feature type="binding site" evidence="9">
    <location>
        <position position="114"/>
    </location>
    <ligand>
        <name>ATP</name>
        <dbReference type="ChEBI" id="CHEBI:30616"/>
    </ligand>
</feature>
<sequence>MMVSNIMVINDLTASRIDGARCSVKVLDGMCSKMASSSSANAPLQVEAAASSEDSSDSCPHTPHSKLSPHPLATIFGQFYAVDDFDVLEMLGEGFFSKVSKVRLRASGEEMVLKVAKCTGSAGSRRAIHADAAREAAMLHRLSHENILALRGVCVQIADDGCWDMHLLVDYCDGGSLSRLILDRVAPFPWCQRVRYALDISLAMKYLHSQRIIHRDLTSMNVLLQLSRASSVWGRAVVADFGLSCRFPKRGEKLPQVGTTYFMSPECLKEEYYDEKSDVFSFGVILCQLIARIDADPDSGLHRTSNFGLDYVRFTPCCPLDTPIAFLKLAFHSCVMDPLERPSFEMIVALLEKISTSMPVSPVHSPLEARGETKLARSRSDAALKKQTLLATRKLSNTHVRTIRPIIEGEPVEETSLLAMEKLARDVARDEPTPDHTNPFLDHERFRKERKILPRRTNRRRSETKPERGISAAACLNEEHVRCFLQNAHHAFYPRRSSSLPPDLRYAYSSTDSIEERRDFTPAGAFTPLIYRDFDLKFLKQMKRFPSRRHTLIPECSARSSLDLHSLRSHPNSPGFMHTNVSVQSTSEKERCGDMTDECTERRRSATTVTITEQAPSPCIPTEYSPNTGNRLNNNDLELSSCEGDGHSAKTPKLVVDTVVRSPDSLSGRVCGVTQCEPPGAHGKHQKCSIL</sequence>
<dbReference type="PROSITE" id="PS50011">
    <property type="entry name" value="PROTEIN_KINASE_DOM"/>
    <property type="match status" value="1"/>
</dbReference>
<dbReference type="InterPro" id="IPR017441">
    <property type="entry name" value="Protein_kinase_ATP_BS"/>
</dbReference>
<dbReference type="GO" id="GO:0005634">
    <property type="term" value="C:nucleus"/>
    <property type="evidence" value="ECO:0007669"/>
    <property type="project" value="TreeGrafter"/>
</dbReference>
<evidence type="ECO:0000256" key="3">
    <source>
        <dbReference type="ARBA" id="ARBA00022527"/>
    </source>
</evidence>
<feature type="domain" description="Protein kinase" evidence="11">
    <location>
        <begin position="85"/>
        <end position="367"/>
    </location>
</feature>
<dbReference type="GO" id="GO:0046872">
    <property type="term" value="F:metal ion binding"/>
    <property type="evidence" value="ECO:0007669"/>
    <property type="project" value="UniProtKB-KW"/>
</dbReference>
<dbReference type="InterPro" id="IPR011009">
    <property type="entry name" value="Kinase-like_dom_sf"/>
</dbReference>
<evidence type="ECO:0000256" key="10">
    <source>
        <dbReference type="SAM" id="MobiDB-lite"/>
    </source>
</evidence>
<feature type="region of interest" description="Disordered" evidence="10">
    <location>
        <begin position="44"/>
        <end position="65"/>
    </location>
</feature>
<name>A0A016V935_9BILA</name>
<keyword evidence="5 9" id="KW-0547">Nucleotide-binding</keyword>
<dbReference type="Gene3D" id="1.10.510.10">
    <property type="entry name" value="Transferase(Phosphotransferase) domain 1"/>
    <property type="match status" value="1"/>
</dbReference>
<dbReference type="InterPro" id="IPR008266">
    <property type="entry name" value="Tyr_kinase_AS"/>
</dbReference>
<keyword evidence="3" id="KW-0723">Serine/threonine-protein kinase</keyword>
<evidence type="ECO:0000256" key="7">
    <source>
        <dbReference type="ARBA" id="ARBA00022840"/>
    </source>
</evidence>
<dbReference type="AlphaFoldDB" id="A0A016V935"/>
<keyword evidence="6" id="KW-0418">Kinase</keyword>